<organism evidence="18 20">
    <name type="scientific">Anabaenopsis elenkinii CCIBt3563</name>
    <dbReference type="NCBI Taxonomy" id="2779889"/>
    <lineage>
        <taxon>Bacteria</taxon>
        <taxon>Bacillati</taxon>
        <taxon>Cyanobacteriota</taxon>
        <taxon>Cyanophyceae</taxon>
        <taxon>Nostocales</taxon>
        <taxon>Nodulariaceae</taxon>
        <taxon>Anabaenopsis</taxon>
    </lineage>
</organism>
<evidence type="ECO:0000313" key="18">
    <source>
        <dbReference type="EMBL" id="QOV23271.1"/>
    </source>
</evidence>
<comment type="similarity">
    <text evidence="15">Belongs to the cation transport ATPase (P-type) (TC 3.A.3) family. Type IA subfamily.</text>
</comment>
<reference evidence="18" key="2">
    <citation type="journal article" date="2021" name="Int. J. Syst. Evol. Microbiol.">
        <title>Phylogenomic analysis of Anabaenopsis elenkinii (Nostocales, Cyanobacteria).</title>
        <authorList>
            <person name="Delbaje E."/>
            <person name="Andreote A.P.D."/>
            <person name="Pellegrinetti T.A."/>
            <person name="Cruz R.B."/>
            <person name="Branco L.H.Z."/>
            <person name="Fiore M.F."/>
        </authorList>
    </citation>
    <scope>NUCLEOTIDE SEQUENCE</scope>
    <source>
        <strain evidence="18">CCIBt3563</strain>
    </source>
</reference>
<evidence type="ECO:0000256" key="2">
    <source>
        <dbReference type="ARBA" id="ARBA00022448"/>
    </source>
</evidence>
<dbReference type="GO" id="GO:0016887">
    <property type="term" value="F:ATP hydrolysis activity"/>
    <property type="evidence" value="ECO:0007669"/>
    <property type="project" value="InterPro"/>
</dbReference>
<dbReference type="InterPro" id="IPR001757">
    <property type="entry name" value="P_typ_ATPase"/>
</dbReference>
<keyword evidence="7 15" id="KW-0479">Metal-binding</keyword>
<evidence type="ECO:0000256" key="16">
    <source>
        <dbReference type="SAM" id="MobiDB-lite"/>
    </source>
</evidence>
<comment type="subcellular location">
    <subcellularLocation>
        <location evidence="15">Cell membrane</location>
        <topology evidence="15">Multi-pass membrane protein</topology>
    </subcellularLocation>
    <subcellularLocation>
        <location evidence="1">Membrane</location>
        <topology evidence="1">Multi-pass membrane protein</topology>
    </subcellularLocation>
</comment>
<comment type="subunit">
    <text evidence="15">The system is composed of three essential subunits: KdpA, KdpB and KdpC.</text>
</comment>
<keyword evidence="10 15" id="KW-0460">Magnesium</keyword>
<dbReference type="PRINTS" id="PR00119">
    <property type="entry name" value="CATATPASE"/>
</dbReference>
<dbReference type="GO" id="GO:0000287">
    <property type="term" value="F:magnesium ion binding"/>
    <property type="evidence" value="ECO:0007669"/>
    <property type="project" value="UniProtKB-UniRule"/>
</dbReference>
<feature type="transmembrane region" description="Helical" evidence="15">
    <location>
        <begin position="92"/>
        <end position="112"/>
    </location>
</feature>
<keyword evidence="11 15" id="KW-0630">Potassium</keyword>
<dbReference type="InterPro" id="IPR036412">
    <property type="entry name" value="HAD-like_sf"/>
</dbReference>
<evidence type="ECO:0000313" key="20">
    <source>
        <dbReference type="Proteomes" id="UP000593846"/>
    </source>
</evidence>
<evidence type="ECO:0000256" key="10">
    <source>
        <dbReference type="ARBA" id="ARBA00022842"/>
    </source>
</evidence>
<feature type="region of interest" description="Disordered" evidence="16">
    <location>
        <begin position="1"/>
        <end position="28"/>
    </location>
</feature>
<sequence>MNVAPASEGKSSRFRPGAGGTLPSHRRPTLKKAKINSKRLYIKAIRDAFIKLHPWYAIKNPVMFLVWLGTLVTLVFTIAPNLLGPAPENHPHIVYGLLTAILFLTVWLANFAEALALGRGQAQADVLQTTKSEAIAKKLASDGTITEVPASSLRAGDTIYLVAGDIIPADGKVIMGVASVDESLISGEAVPILKESGNHVASSVIGGTHIISDELIVRITSDPDQGFIDQMIALLAGTTRRKTPGEITLMIFLTVLSLLSLLVVMTLPAFAHYVGIPVSVPILIALLVAVMPTTIGGLFNTISIAAMNGVAQFNIIATSGEALEACADITTVIFDKTRTITFGNRLAQEFIPLNGHSLEEMANVALAASVFDDTSEAKSITRVAQSLGGRLDFDLNQAVGVKFSEDTRMSGTNFDRGHKARKGAVGAIKEFIRLCNGQAPAELNSVCQKISQQGGTPLAVCLDEEIYGVIYLKDIIKPGIREACQQLGYMGIKTIMLSGDNLITTSVIANLAGVNDFIGEATPEDKVSIIHTEQAAGQVVGMIGDGSNDAPALLKANVGVAMNTGSQTAKEAADIIDLDSDPTKLIDLVSMSRNVVVTRGGLTIFSLANDITKYFVIIPLIFTAAHLQGLNIMNLSSLNSAVISILIYNAVTIPALIPLTLRGVEVKYLPTSQLLLRHLLIYGLGGIIASLFAIKFIDMLIATTDWG</sequence>
<keyword evidence="9 15" id="KW-0067">ATP-binding</keyword>
<dbReference type="KEGG" id="aee:IM676_05690"/>
<dbReference type="Pfam" id="PF00702">
    <property type="entry name" value="Hydrolase"/>
    <property type="match status" value="1"/>
</dbReference>
<dbReference type="EC" id="7.2.2.6" evidence="15"/>
<keyword evidence="12 15" id="KW-1133">Transmembrane helix</keyword>
<dbReference type="InterPro" id="IPR059000">
    <property type="entry name" value="ATPase_P-type_domA"/>
</dbReference>
<evidence type="ECO:0000256" key="5">
    <source>
        <dbReference type="ARBA" id="ARBA00022553"/>
    </source>
</evidence>
<gene>
    <name evidence="15 18" type="primary">kdpB</name>
    <name evidence="18" type="ORF">IM676_02740</name>
    <name evidence="19" type="ORF">IM676_05690</name>
</gene>
<feature type="transmembrane region" description="Helical" evidence="15">
    <location>
        <begin position="679"/>
        <end position="697"/>
    </location>
</feature>
<dbReference type="NCBIfam" id="TIGR01497">
    <property type="entry name" value="kdpB"/>
    <property type="match status" value="1"/>
</dbReference>
<keyword evidence="8 15" id="KW-0547">Nucleotide-binding</keyword>
<evidence type="ECO:0000256" key="1">
    <source>
        <dbReference type="ARBA" id="ARBA00004141"/>
    </source>
</evidence>
<dbReference type="GO" id="GO:0005524">
    <property type="term" value="F:ATP binding"/>
    <property type="evidence" value="ECO:0007669"/>
    <property type="project" value="UniProtKB-UniRule"/>
</dbReference>
<keyword evidence="20" id="KW-1185">Reference proteome</keyword>
<dbReference type="EMBL" id="CP063311">
    <property type="protein sequence ID" value="QOV23778.1"/>
    <property type="molecule type" value="Genomic_DNA"/>
</dbReference>
<evidence type="ECO:0000256" key="13">
    <source>
        <dbReference type="ARBA" id="ARBA00023065"/>
    </source>
</evidence>
<dbReference type="Pfam" id="PF00122">
    <property type="entry name" value="E1-E2_ATPase"/>
    <property type="match status" value="1"/>
</dbReference>
<comment type="caution">
    <text evidence="15">Lacks conserved residue(s) required for the propagation of feature annotation.</text>
</comment>
<keyword evidence="3 15" id="KW-1003">Cell membrane</keyword>
<feature type="binding site" evidence="15">
    <location>
        <position position="549"/>
    </location>
    <ligand>
        <name>Mg(2+)</name>
        <dbReference type="ChEBI" id="CHEBI:18420"/>
    </ligand>
</feature>
<evidence type="ECO:0000256" key="11">
    <source>
        <dbReference type="ARBA" id="ARBA00022958"/>
    </source>
</evidence>
<keyword evidence="13 15" id="KW-0406">Ion transport</keyword>
<dbReference type="RefSeq" id="WP_200988864.1">
    <property type="nucleotide sequence ID" value="NZ_CP063311.1"/>
</dbReference>
<feature type="domain" description="P-type ATPase A" evidence="17">
    <location>
        <begin position="134"/>
        <end position="235"/>
    </location>
</feature>
<keyword evidence="4 15" id="KW-0633">Potassium transport</keyword>
<dbReference type="GO" id="GO:0008556">
    <property type="term" value="F:P-type potassium transmembrane transporter activity"/>
    <property type="evidence" value="ECO:0007669"/>
    <property type="project" value="UniProtKB-UniRule"/>
</dbReference>
<feature type="transmembrane region" description="Helical" evidence="15">
    <location>
        <begin position="62"/>
        <end position="80"/>
    </location>
</feature>
<dbReference type="InterPro" id="IPR023299">
    <property type="entry name" value="ATPase_P-typ_cyto_dom_N"/>
</dbReference>
<dbReference type="PANTHER" id="PTHR43743">
    <property type="entry name" value="POTASSIUM-TRANSPORTING ATPASE ATP-BINDING SUBUNIT"/>
    <property type="match status" value="1"/>
</dbReference>
<comment type="function">
    <text evidence="15">Part of the high-affinity ATP-driven potassium transport (or Kdp) system, which catalyzes the hydrolysis of ATP coupled with the electrogenic transport of potassium into the cytoplasm. This subunit is responsible for energy coupling to the transport system and for the release of the potassium ions to the cytoplasm.</text>
</comment>
<dbReference type="Proteomes" id="UP000593846">
    <property type="component" value="Chromosome"/>
</dbReference>
<evidence type="ECO:0000256" key="15">
    <source>
        <dbReference type="HAMAP-Rule" id="MF_00285"/>
    </source>
</evidence>
<dbReference type="Gene3D" id="3.40.1110.10">
    <property type="entry name" value="Calcium-transporting ATPase, cytoplasmic domain N"/>
    <property type="match status" value="1"/>
</dbReference>
<dbReference type="SUPFAM" id="SSF81653">
    <property type="entry name" value="Calcium ATPase, transduction domain A"/>
    <property type="match status" value="1"/>
</dbReference>
<dbReference type="HAMAP" id="MF_00285">
    <property type="entry name" value="KdpB"/>
    <property type="match status" value="1"/>
</dbReference>
<evidence type="ECO:0000256" key="6">
    <source>
        <dbReference type="ARBA" id="ARBA00022692"/>
    </source>
</evidence>
<dbReference type="NCBIfam" id="TIGR01494">
    <property type="entry name" value="ATPase_P-type"/>
    <property type="match status" value="2"/>
</dbReference>
<keyword evidence="14 15" id="KW-0472">Membrane</keyword>
<feature type="transmembrane region" description="Helical" evidence="15">
    <location>
        <begin position="638"/>
        <end position="659"/>
    </location>
</feature>
<accession>A0A7S6RE54</accession>
<evidence type="ECO:0000313" key="19">
    <source>
        <dbReference type="EMBL" id="QOV23778.1"/>
    </source>
</evidence>
<evidence type="ECO:0000256" key="7">
    <source>
        <dbReference type="ARBA" id="ARBA00022723"/>
    </source>
</evidence>
<evidence type="ECO:0000256" key="12">
    <source>
        <dbReference type="ARBA" id="ARBA00022989"/>
    </source>
</evidence>
<evidence type="ECO:0000256" key="4">
    <source>
        <dbReference type="ARBA" id="ARBA00022538"/>
    </source>
</evidence>
<dbReference type="GO" id="GO:0005886">
    <property type="term" value="C:plasma membrane"/>
    <property type="evidence" value="ECO:0007669"/>
    <property type="project" value="UniProtKB-SubCell"/>
</dbReference>
<dbReference type="InterPro" id="IPR023214">
    <property type="entry name" value="HAD_sf"/>
</dbReference>
<evidence type="ECO:0000256" key="3">
    <source>
        <dbReference type="ARBA" id="ARBA00022475"/>
    </source>
</evidence>
<dbReference type="PANTHER" id="PTHR43743:SF1">
    <property type="entry name" value="POTASSIUM-TRANSPORTING ATPASE ATP-BINDING SUBUNIT"/>
    <property type="match status" value="1"/>
</dbReference>
<feature type="binding site" evidence="15">
    <location>
        <position position="422"/>
    </location>
    <ligand>
        <name>ATP</name>
        <dbReference type="ChEBI" id="CHEBI:30616"/>
    </ligand>
</feature>
<feature type="transmembrane region" description="Helical" evidence="15">
    <location>
        <begin position="249"/>
        <end position="270"/>
    </location>
</feature>
<evidence type="ECO:0000256" key="9">
    <source>
        <dbReference type="ARBA" id="ARBA00022840"/>
    </source>
</evidence>
<dbReference type="EMBL" id="CP063311">
    <property type="protein sequence ID" value="QOV23271.1"/>
    <property type="molecule type" value="Genomic_DNA"/>
</dbReference>
<dbReference type="SUPFAM" id="SSF56784">
    <property type="entry name" value="HAD-like"/>
    <property type="match status" value="1"/>
</dbReference>
<keyword evidence="5 15" id="KW-0597">Phosphoprotein</keyword>
<dbReference type="Gene3D" id="3.40.50.1000">
    <property type="entry name" value="HAD superfamily/HAD-like"/>
    <property type="match status" value="1"/>
</dbReference>
<keyword evidence="2 15" id="KW-0813">Transport</keyword>
<dbReference type="AlphaFoldDB" id="A0A7S6RE54"/>
<dbReference type="SUPFAM" id="SSF81665">
    <property type="entry name" value="Calcium ATPase, transmembrane domain M"/>
    <property type="match status" value="1"/>
</dbReference>
<reference evidence="20" key="1">
    <citation type="submission" date="2020-10" db="EMBL/GenBank/DDBJ databases">
        <title>Genome-based taxonomic classification of the species Anabaenopsis elenkinii.</title>
        <authorList>
            <person name="Delbaje E."/>
            <person name="Andreote A.P.D."/>
            <person name="Pellegrinetti T.A."/>
            <person name="Cruz R.B."/>
            <person name="Branco L.H.Z."/>
            <person name="Fiore M.F."/>
        </authorList>
    </citation>
    <scope>NUCLEOTIDE SEQUENCE [LARGE SCALE GENOMIC DNA]</scope>
    <source>
        <strain evidence="20">CCIBt3563</strain>
    </source>
</reference>
<feature type="binding site" evidence="15">
    <location>
        <position position="545"/>
    </location>
    <ligand>
        <name>Mg(2+)</name>
        <dbReference type="ChEBI" id="CHEBI:18420"/>
    </ligand>
</feature>
<dbReference type="PROSITE" id="PS01229">
    <property type="entry name" value="COF_2"/>
    <property type="match status" value="1"/>
</dbReference>
<feature type="binding site" evidence="15">
    <location>
        <position position="376"/>
    </location>
    <ligand>
        <name>ATP</name>
        <dbReference type="ChEBI" id="CHEBI:30616"/>
    </ligand>
</feature>
<dbReference type="InterPro" id="IPR006391">
    <property type="entry name" value="P-type_ATPase_bsu_IA"/>
</dbReference>
<proteinExistence type="inferred from homology"/>
<dbReference type="Gene3D" id="2.70.150.10">
    <property type="entry name" value="Calcium-transporting ATPase, cytoplasmic transduction domain A"/>
    <property type="match status" value="1"/>
</dbReference>
<feature type="active site" description="4-aspartylphosphate intermediate" evidence="15">
    <location>
        <position position="335"/>
    </location>
</feature>
<dbReference type="KEGG" id="aee:IM676_02740"/>
<feature type="transmembrane region" description="Helical" evidence="15">
    <location>
        <begin position="276"/>
        <end position="299"/>
    </location>
</feature>
<evidence type="ECO:0000256" key="8">
    <source>
        <dbReference type="ARBA" id="ARBA00022741"/>
    </source>
</evidence>
<dbReference type="InterPro" id="IPR008250">
    <property type="entry name" value="ATPase_P-typ_transduc_dom_A_sf"/>
</dbReference>
<name>A0A7S6RE54_9CYAN</name>
<comment type="catalytic activity">
    <reaction evidence="15">
        <text>K(+)(out) + ATP + H2O = K(+)(in) + ADP + phosphate + H(+)</text>
        <dbReference type="Rhea" id="RHEA:16777"/>
        <dbReference type="ChEBI" id="CHEBI:15377"/>
        <dbReference type="ChEBI" id="CHEBI:15378"/>
        <dbReference type="ChEBI" id="CHEBI:29103"/>
        <dbReference type="ChEBI" id="CHEBI:30616"/>
        <dbReference type="ChEBI" id="CHEBI:43474"/>
        <dbReference type="ChEBI" id="CHEBI:456216"/>
        <dbReference type="EC" id="7.2.2.6"/>
    </reaction>
</comment>
<evidence type="ECO:0000259" key="17">
    <source>
        <dbReference type="Pfam" id="PF00122"/>
    </source>
</evidence>
<feature type="binding site" evidence="15">
    <location>
        <position position="372"/>
    </location>
    <ligand>
        <name>ATP</name>
        <dbReference type="ChEBI" id="CHEBI:30616"/>
    </ligand>
</feature>
<keyword evidence="6 15" id="KW-0812">Transmembrane</keyword>
<protein>
    <recommendedName>
        <fullName evidence="15">Potassium-transporting ATPase ATP-binding subunit</fullName>
        <ecNumber evidence="15">7.2.2.6</ecNumber>
    </recommendedName>
    <alternativeName>
        <fullName evidence="15">ATP phosphohydrolase [potassium-transporting] B chain</fullName>
    </alternativeName>
    <alternativeName>
        <fullName evidence="15">Potassium-binding and translocating subunit B</fullName>
    </alternativeName>
    <alternativeName>
        <fullName evidence="15">Potassium-translocating ATPase B chain</fullName>
    </alternativeName>
</protein>
<dbReference type="InterPro" id="IPR023298">
    <property type="entry name" value="ATPase_P-typ_TM_dom_sf"/>
</dbReference>
<keyword evidence="15" id="KW-1278">Translocase</keyword>
<evidence type="ECO:0000256" key="14">
    <source>
        <dbReference type="ARBA" id="ARBA00023136"/>
    </source>
</evidence>